<gene>
    <name evidence="2" type="ORF">IQ260_30665</name>
</gene>
<organism evidence="2 3">
    <name type="scientific">Leptolyngbya cf. ectocarpi LEGE 11479</name>
    <dbReference type="NCBI Taxonomy" id="1828722"/>
    <lineage>
        <taxon>Bacteria</taxon>
        <taxon>Bacillati</taxon>
        <taxon>Cyanobacteriota</taxon>
        <taxon>Cyanophyceae</taxon>
        <taxon>Leptolyngbyales</taxon>
        <taxon>Leptolyngbyaceae</taxon>
        <taxon>Leptolyngbya group</taxon>
        <taxon>Leptolyngbya</taxon>
    </lineage>
</organism>
<dbReference type="GO" id="GO:0004803">
    <property type="term" value="F:transposase activity"/>
    <property type="evidence" value="ECO:0007669"/>
    <property type="project" value="InterPro"/>
</dbReference>
<dbReference type="InterPro" id="IPR012337">
    <property type="entry name" value="RNaseH-like_sf"/>
</dbReference>
<sequence length="323" mass="37356">MPTHFQVGVVDASFVPKSGKATYGVDRFYNGKAGRTERGLEISMIAVVDVEQLIGYTLSVQQTPPSLEPINEVPPDRTRVDDYLEHLRATRDAFPAAVRYLVGDGFYSKQKWVNGVVELGLDTIGKLRCDANLKYLYDGPQKPRGARRKYDGKVDLTDLTRWEALGEVEPDTELYAAVVWSVCLKRKIRVVYLLNRKHPERLCYALLFSTDSDLDPLQLFESYRARFQIEFIFRDAKQFTGLTDCQARDKQKLDFHFNASLTALNIAKWEQYQQRDPWEPFVFSMASYKRRKLNQHLIDRFIRNLDLDETLIKSHPNFPSLCD</sequence>
<evidence type="ECO:0000313" key="2">
    <source>
        <dbReference type="EMBL" id="MBE9071003.1"/>
    </source>
</evidence>
<proteinExistence type="predicted"/>
<dbReference type="GO" id="GO:0006313">
    <property type="term" value="P:DNA transposition"/>
    <property type="evidence" value="ECO:0007669"/>
    <property type="project" value="InterPro"/>
</dbReference>
<feature type="domain" description="Transposase IS4-like" evidence="1">
    <location>
        <begin position="6"/>
        <end position="266"/>
    </location>
</feature>
<dbReference type="Proteomes" id="UP000615026">
    <property type="component" value="Unassembled WGS sequence"/>
</dbReference>
<dbReference type="SUPFAM" id="SSF53098">
    <property type="entry name" value="Ribonuclease H-like"/>
    <property type="match status" value="1"/>
</dbReference>
<dbReference type="AlphaFoldDB" id="A0A929FDW7"/>
<dbReference type="EMBL" id="JADEXP010000634">
    <property type="protein sequence ID" value="MBE9071003.1"/>
    <property type="molecule type" value="Genomic_DNA"/>
</dbReference>
<reference evidence="2" key="1">
    <citation type="submission" date="2020-10" db="EMBL/GenBank/DDBJ databases">
        <authorList>
            <person name="Castelo-Branco R."/>
            <person name="Eusebio N."/>
            <person name="Adriana R."/>
            <person name="Vieira A."/>
            <person name="Brugerolle De Fraissinette N."/>
            <person name="Rezende De Castro R."/>
            <person name="Schneider M.P."/>
            <person name="Vasconcelos V."/>
            <person name="Leao P.N."/>
        </authorList>
    </citation>
    <scope>NUCLEOTIDE SEQUENCE</scope>
    <source>
        <strain evidence="2">LEGE 11479</strain>
    </source>
</reference>
<evidence type="ECO:0000313" key="3">
    <source>
        <dbReference type="Proteomes" id="UP000615026"/>
    </source>
</evidence>
<keyword evidence="3" id="KW-1185">Reference proteome</keyword>
<feature type="non-terminal residue" evidence="2">
    <location>
        <position position="323"/>
    </location>
</feature>
<accession>A0A929FDW7</accession>
<evidence type="ECO:0000259" key="1">
    <source>
        <dbReference type="Pfam" id="PF01609"/>
    </source>
</evidence>
<comment type="caution">
    <text evidence="2">The sequence shown here is derived from an EMBL/GenBank/DDBJ whole genome shotgun (WGS) entry which is preliminary data.</text>
</comment>
<dbReference type="InterPro" id="IPR002559">
    <property type="entry name" value="Transposase_11"/>
</dbReference>
<name>A0A929FDW7_LEPEC</name>
<dbReference type="GO" id="GO:0003677">
    <property type="term" value="F:DNA binding"/>
    <property type="evidence" value="ECO:0007669"/>
    <property type="project" value="InterPro"/>
</dbReference>
<protein>
    <submittedName>
        <fullName evidence="2">Transposase</fullName>
    </submittedName>
</protein>
<dbReference type="Pfam" id="PF01609">
    <property type="entry name" value="DDE_Tnp_1"/>
    <property type="match status" value="1"/>
</dbReference>